<comment type="caution">
    <text evidence="1">The sequence shown here is derived from an EMBL/GenBank/DDBJ whole genome shotgun (WGS) entry which is preliminary data.</text>
</comment>
<dbReference type="OrthoDB" id="692644at2759"/>
<dbReference type="EMBL" id="JAGGNH010000079">
    <property type="protein sequence ID" value="KAJ0960468.1"/>
    <property type="molecule type" value="Genomic_DNA"/>
</dbReference>
<gene>
    <name evidence="1" type="ORF">J5N97_001674</name>
</gene>
<accession>A0A9D5H222</accession>
<dbReference type="PANTHER" id="PTHR47162">
    <property type="entry name" value="OS02G0192300 PROTEIN"/>
    <property type="match status" value="1"/>
</dbReference>
<organism evidence="1 2">
    <name type="scientific">Dioscorea zingiberensis</name>
    <dbReference type="NCBI Taxonomy" id="325984"/>
    <lineage>
        <taxon>Eukaryota</taxon>
        <taxon>Viridiplantae</taxon>
        <taxon>Streptophyta</taxon>
        <taxon>Embryophyta</taxon>
        <taxon>Tracheophyta</taxon>
        <taxon>Spermatophyta</taxon>
        <taxon>Magnoliopsida</taxon>
        <taxon>Liliopsida</taxon>
        <taxon>Dioscoreales</taxon>
        <taxon>Dioscoreaceae</taxon>
        <taxon>Dioscorea</taxon>
    </lineage>
</organism>
<dbReference type="Proteomes" id="UP001085076">
    <property type="component" value="Unassembled WGS sequence"/>
</dbReference>
<protein>
    <submittedName>
        <fullName evidence="1">Uncharacterized protein</fullName>
    </submittedName>
</protein>
<evidence type="ECO:0000313" key="2">
    <source>
        <dbReference type="Proteomes" id="UP001085076"/>
    </source>
</evidence>
<dbReference type="AlphaFoldDB" id="A0A9D5H222"/>
<dbReference type="PANTHER" id="PTHR47162:SF10">
    <property type="entry name" value="METHYL-CPG-BINDING DOMAIN-CONTAINING PROTEIN 9 ISOFORM X1"/>
    <property type="match status" value="1"/>
</dbReference>
<proteinExistence type="predicted"/>
<name>A0A9D5H222_9LILI</name>
<evidence type="ECO:0000313" key="1">
    <source>
        <dbReference type="EMBL" id="KAJ0960468.1"/>
    </source>
</evidence>
<keyword evidence="2" id="KW-1185">Reference proteome</keyword>
<sequence length="313" mass="34595">MFVQRPGGVDGTSVDVSNGDKYDAELSPNSFASGVDGKVLNGSTLASASTGKQTSSVANKTQEQEGNFCHAIPVSKFSFMIPDSSLRSLVGKNYQILKRLKINLLDMDACLPNEAFRSSRANVMKRCAWRALVKSAESIFEVAQATILFEGMIKTEYLKNGWWYWSSLTAAARMPTISSLALRLFTLDDSMIYVKPSLPMVDPGPTESVKPANKTGRKRKEMEVDSCQLLAVLDKLTRTTLFWGYHESKILNPASFANSQGFMEYFNLLHDPKGMQASVGKSHGLYLSLGEIVIRASGRFYAEWRISVCDARP</sequence>
<reference evidence="1 2" key="1">
    <citation type="journal article" date="2022" name="Hortic Res">
        <title>The genome of Dioscorea zingiberensis sheds light on the biosynthesis, origin and evolution of the medicinally important diosgenin saponins.</title>
        <authorList>
            <person name="Li Y."/>
            <person name="Tan C."/>
            <person name="Li Z."/>
            <person name="Guo J."/>
            <person name="Li S."/>
            <person name="Chen X."/>
            <person name="Wang C."/>
            <person name="Dai X."/>
            <person name="Yang H."/>
            <person name="Song W."/>
            <person name="Hou L."/>
            <person name="Xu J."/>
            <person name="Tong Z."/>
            <person name="Xu A."/>
            <person name="Yuan X."/>
            <person name="Wang W."/>
            <person name="Yang Q."/>
            <person name="Chen L."/>
            <person name="Sun Z."/>
            <person name="Wang K."/>
            <person name="Pan B."/>
            <person name="Chen J."/>
            <person name="Bao Y."/>
            <person name="Liu F."/>
            <person name="Qi X."/>
            <person name="Gang D.R."/>
            <person name="Wen J."/>
            <person name="Li J."/>
        </authorList>
    </citation>
    <scope>NUCLEOTIDE SEQUENCE [LARGE SCALE GENOMIC DNA]</scope>
    <source>
        <strain evidence="1">Dzin_1.0</strain>
    </source>
</reference>